<feature type="chain" id="PRO_5034479506" evidence="3">
    <location>
        <begin position="21"/>
        <end position="677"/>
    </location>
</feature>
<keyword evidence="2" id="KW-0812">Transmembrane</keyword>
<dbReference type="CDD" id="cd12087">
    <property type="entry name" value="TM_EGFR-like"/>
    <property type="match status" value="1"/>
</dbReference>
<evidence type="ECO:0000313" key="6">
    <source>
        <dbReference type="RefSeq" id="XP_022325154.1"/>
    </source>
</evidence>
<dbReference type="GeneID" id="111125531"/>
<feature type="compositionally biased region" description="Polar residues" evidence="1">
    <location>
        <begin position="510"/>
        <end position="520"/>
    </location>
</feature>
<feature type="region of interest" description="Disordered" evidence="1">
    <location>
        <begin position="451"/>
        <end position="582"/>
    </location>
</feature>
<protein>
    <submittedName>
        <fullName evidence="6">Uncharacterized protein LOC111125531 isoform X1</fullName>
    </submittedName>
</protein>
<dbReference type="OrthoDB" id="6199678at2759"/>
<dbReference type="AlphaFoldDB" id="A0A8B8DC92"/>
<keyword evidence="2" id="KW-1133">Transmembrane helix</keyword>
<evidence type="ECO:0000256" key="2">
    <source>
        <dbReference type="SAM" id="Phobius"/>
    </source>
</evidence>
<dbReference type="PROSITE" id="PS50024">
    <property type="entry name" value="SEA"/>
    <property type="match status" value="1"/>
</dbReference>
<evidence type="ECO:0000256" key="3">
    <source>
        <dbReference type="SAM" id="SignalP"/>
    </source>
</evidence>
<accession>A0A8B8DC92</accession>
<keyword evidence="3" id="KW-0732">Signal</keyword>
<name>A0A8B8DC92_CRAVI</name>
<feature type="domain" description="SEA" evidence="4">
    <location>
        <begin position="179"/>
        <end position="292"/>
    </location>
</feature>
<evidence type="ECO:0000259" key="4">
    <source>
        <dbReference type="PROSITE" id="PS50024"/>
    </source>
</evidence>
<dbReference type="SUPFAM" id="SSF82671">
    <property type="entry name" value="SEA domain"/>
    <property type="match status" value="1"/>
</dbReference>
<evidence type="ECO:0000256" key="1">
    <source>
        <dbReference type="SAM" id="MobiDB-lite"/>
    </source>
</evidence>
<keyword evidence="2" id="KW-0472">Membrane</keyword>
<dbReference type="KEGG" id="cvn:111125531"/>
<organism evidence="5 6">
    <name type="scientific">Crassostrea virginica</name>
    <name type="common">Eastern oyster</name>
    <dbReference type="NCBI Taxonomy" id="6565"/>
    <lineage>
        <taxon>Eukaryota</taxon>
        <taxon>Metazoa</taxon>
        <taxon>Spiralia</taxon>
        <taxon>Lophotrochozoa</taxon>
        <taxon>Mollusca</taxon>
        <taxon>Bivalvia</taxon>
        <taxon>Autobranchia</taxon>
        <taxon>Pteriomorphia</taxon>
        <taxon>Ostreida</taxon>
        <taxon>Ostreoidea</taxon>
        <taxon>Ostreidae</taxon>
        <taxon>Crassostrea</taxon>
    </lineage>
</organism>
<dbReference type="Proteomes" id="UP000694844">
    <property type="component" value="Chromosome 3"/>
</dbReference>
<dbReference type="Pfam" id="PF01390">
    <property type="entry name" value="SEA"/>
    <property type="match status" value="1"/>
</dbReference>
<feature type="compositionally biased region" description="Low complexity" evidence="1">
    <location>
        <begin position="140"/>
        <end position="160"/>
    </location>
</feature>
<dbReference type="Gene3D" id="3.30.70.960">
    <property type="entry name" value="SEA domain"/>
    <property type="match status" value="1"/>
</dbReference>
<feature type="transmembrane region" description="Helical" evidence="2">
    <location>
        <begin position="392"/>
        <end position="416"/>
    </location>
</feature>
<feature type="compositionally biased region" description="Basic and acidic residues" evidence="1">
    <location>
        <begin position="489"/>
        <end position="509"/>
    </location>
</feature>
<feature type="compositionally biased region" description="Basic and acidic residues" evidence="1">
    <location>
        <begin position="523"/>
        <end position="578"/>
    </location>
</feature>
<sequence>MRGFVCIIFLLSEFTGISNSGTTTFELDSGGTDIGITGIVDPDAVTVHGDYLHSTDKEELVGSTAIALTTTTTSTTTISTQPITVDLKTSTTTISTQPMTTDLITSTTTTSTMPIRIDLTTTSTDEESTDEETTTEEVESTPSSRTISTVASSNTTSRSTSITTVKAKGYTHQMIKPEMKESTTISLTLYINTTFDEDLNNKNSQKYKTFAASAQSTLQEKFRRDMQDTNINVTVTGFRQGSIITSYEATIPLHNKNTSALDSLEEKLLKAATDWKNQKILNESVDENKTKSFYEITESDLVKGSCVCPVEYVCNISKSDTTCQHKCDSSAYACGEHGFCVYDFNLEKPVCHCMKKGNVVYYGEHCDKSFADDSSPKTTTVPTTDPLPSKQMILAISGGVGGALLLIIIISSVCFCRRLQHEKKRKGSFSETSSKCNSDVIRENKTMENIPLEIGNSNPGFREEMEETDLRYHSDPTLPSSKKNPLYRDSSDDERMGYHQTEREPRYQDNFKTLQESLNVQKFPERPRANSRGEYRQHPAENGYYREPENPQRHQRAPENDYRPPNRSHDVDDRRERASTGTDFDSNKYVYIEGDGGVRRLFKRVEEEGSAGSTLIYQPSNMPRPIQRENVGSVGDNFSMRAALPVDERRSSFYDTIDTESTYKIQRPTIKHNNLYS</sequence>
<keyword evidence="5" id="KW-1185">Reference proteome</keyword>
<proteinExistence type="predicted"/>
<dbReference type="RefSeq" id="XP_022325154.1">
    <property type="nucleotide sequence ID" value="XM_022469446.1"/>
</dbReference>
<dbReference type="InterPro" id="IPR000082">
    <property type="entry name" value="SEA_dom"/>
</dbReference>
<reference evidence="6" key="1">
    <citation type="submission" date="2025-08" db="UniProtKB">
        <authorList>
            <consortium name="RefSeq"/>
        </authorList>
    </citation>
    <scope>IDENTIFICATION</scope>
    <source>
        <tissue evidence="6">Whole sample</tissue>
    </source>
</reference>
<evidence type="ECO:0000313" key="5">
    <source>
        <dbReference type="Proteomes" id="UP000694844"/>
    </source>
</evidence>
<feature type="compositionally biased region" description="Acidic residues" evidence="1">
    <location>
        <begin position="124"/>
        <end position="139"/>
    </location>
</feature>
<feature type="signal peptide" evidence="3">
    <location>
        <begin position="1"/>
        <end position="20"/>
    </location>
</feature>
<gene>
    <name evidence="6" type="primary">LOC111125531</name>
</gene>
<feature type="region of interest" description="Disordered" evidence="1">
    <location>
        <begin position="121"/>
        <end position="160"/>
    </location>
</feature>
<dbReference type="InterPro" id="IPR036364">
    <property type="entry name" value="SEA_dom_sf"/>
</dbReference>